<comment type="cofactor">
    <cofactor evidence="1">
        <name>FMN</name>
        <dbReference type="ChEBI" id="CHEBI:58210"/>
    </cofactor>
</comment>
<proteinExistence type="inferred from homology"/>
<dbReference type="EC" id="2.7.11.1" evidence="3"/>
<dbReference type="CDD" id="cd05574">
    <property type="entry name" value="STKc_phototropin_like"/>
    <property type="match status" value="1"/>
</dbReference>
<feature type="region of interest" description="Disordered" evidence="11">
    <location>
        <begin position="562"/>
        <end position="597"/>
    </location>
</feature>
<dbReference type="CDD" id="cd00130">
    <property type="entry name" value="PAS"/>
    <property type="match status" value="2"/>
</dbReference>
<dbReference type="PROSITE" id="PS50113">
    <property type="entry name" value="PAC"/>
    <property type="match status" value="2"/>
</dbReference>
<keyword evidence="5" id="KW-0600">Photoreceptor protein</keyword>
<dbReference type="PROSITE" id="PS50011">
    <property type="entry name" value="PROTEIN_KINASE_DOM"/>
    <property type="match status" value="1"/>
</dbReference>
<evidence type="ECO:0000313" key="16">
    <source>
        <dbReference type="Proteomes" id="UP001055712"/>
    </source>
</evidence>
<dbReference type="SMART" id="SM00086">
    <property type="entry name" value="PAC"/>
    <property type="match status" value="2"/>
</dbReference>
<feature type="domain" description="PAS" evidence="13">
    <location>
        <begin position="8"/>
        <end position="80"/>
    </location>
</feature>
<dbReference type="Pfam" id="PF00069">
    <property type="entry name" value="Pkinase"/>
    <property type="match status" value="2"/>
</dbReference>
<dbReference type="InterPro" id="IPR001610">
    <property type="entry name" value="PAC"/>
</dbReference>
<comment type="similarity">
    <text evidence="2">Belongs to the protein kinase superfamily. AGC Ser/Thr protein kinase family.</text>
</comment>
<dbReference type="Proteomes" id="UP001055712">
    <property type="component" value="Unassembled WGS sequence"/>
</dbReference>
<name>A0A9D4YWT8_CHLVU</name>
<evidence type="ECO:0000256" key="6">
    <source>
        <dbReference type="ARBA" id="ARBA00022606"/>
    </source>
</evidence>
<accession>A0A9D4YWT8</accession>
<dbReference type="Gene3D" id="3.30.200.20">
    <property type="entry name" value="Phosphorylase Kinase, domain 1"/>
    <property type="match status" value="1"/>
</dbReference>
<dbReference type="InterPro" id="IPR008271">
    <property type="entry name" value="Ser/Thr_kinase_AS"/>
</dbReference>
<evidence type="ECO:0000259" key="14">
    <source>
        <dbReference type="PROSITE" id="PS50113"/>
    </source>
</evidence>
<dbReference type="PROSITE" id="PS00108">
    <property type="entry name" value="PROTEIN_KINASE_ST"/>
    <property type="match status" value="1"/>
</dbReference>
<evidence type="ECO:0000256" key="8">
    <source>
        <dbReference type="ARBA" id="ARBA00022741"/>
    </source>
</evidence>
<evidence type="ECO:0000259" key="12">
    <source>
        <dbReference type="PROSITE" id="PS50011"/>
    </source>
</evidence>
<dbReference type="GO" id="GO:0009882">
    <property type="term" value="F:blue light photoreceptor activity"/>
    <property type="evidence" value="ECO:0007669"/>
    <property type="project" value="UniProtKB-ARBA"/>
</dbReference>
<evidence type="ECO:0000256" key="4">
    <source>
        <dbReference type="ARBA" id="ARBA00022527"/>
    </source>
</evidence>
<evidence type="ECO:0000256" key="2">
    <source>
        <dbReference type="ARBA" id="ARBA00009903"/>
    </source>
</evidence>
<dbReference type="Gene3D" id="1.10.510.10">
    <property type="entry name" value="Transferase(Phosphotransferase) domain 1"/>
    <property type="match status" value="2"/>
</dbReference>
<keyword evidence="16" id="KW-1185">Reference proteome</keyword>
<keyword evidence="6" id="KW-0716">Sensory transduction</keyword>
<dbReference type="InterPro" id="IPR000719">
    <property type="entry name" value="Prot_kinase_dom"/>
</dbReference>
<dbReference type="InterPro" id="IPR000014">
    <property type="entry name" value="PAS"/>
</dbReference>
<gene>
    <name evidence="15" type="ORF">D9Q98_005092</name>
</gene>
<evidence type="ECO:0000256" key="9">
    <source>
        <dbReference type="ARBA" id="ARBA00022777"/>
    </source>
</evidence>
<dbReference type="InterPro" id="IPR011009">
    <property type="entry name" value="Kinase-like_dom_sf"/>
</dbReference>
<feature type="compositionally biased region" description="Basic and acidic residues" evidence="11">
    <location>
        <begin position="566"/>
        <end position="583"/>
    </location>
</feature>
<dbReference type="Pfam" id="PF13426">
    <property type="entry name" value="PAS_9"/>
    <property type="match status" value="2"/>
</dbReference>
<reference evidence="15" key="1">
    <citation type="journal article" date="2019" name="Plant J.">
        <title>Chlorella vulgaris genome assembly and annotation reveals the molecular basis for metabolic acclimation to high light conditions.</title>
        <authorList>
            <person name="Cecchin M."/>
            <person name="Marcolungo L."/>
            <person name="Rossato M."/>
            <person name="Girolomoni L."/>
            <person name="Cosentino E."/>
            <person name="Cuine S."/>
            <person name="Li-Beisson Y."/>
            <person name="Delledonne M."/>
            <person name="Ballottari M."/>
        </authorList>
    </citation>
    <scope>NUCLEOTIDE SEQUENCE</scope>
    <source>
        <strain evidence="15">211/11P</strain>
    </source>
</reference>
<feature type="domain" description="PAC" evidence="14">
    <location>
        <begin position="82"/>
        <end position="136"/>
    </location>
</feature>
<reference evidence="15" key="2">
    <citation type="submission" date="2020-11" db="EMBL/GenBank/DDBJ databases">
        <authorList>
            <person name="Cecchin M."/>
            <person name="Marcolungo L."/>
            <person name="Rossato M."/>
            <person name="Girolomoni L."/>
            <person name="Cosentino E."/>
            <person name="Cuine S."/>
            <person name="Li-Beisson Y."/>
            <person name="Delledonne M."/>
            <person name="Ballottari M."/>
        </authorList>
    </citation>
    <scope>NUCLEOTIDE SEQUENCE</scope>
    <source>
        <strain evidence="15">211/11P</strain>
        <tissue evidence="15">Whole cell</tissue>
    </source>
</reference>
<dbReference type="SUPFAM" id="SSF56112">
    <property type="entry name" value="Protein kinase-like (PK-like)"/>
    <property type="match status" value="1"/>
</dbReference>
<sequence length="814" mass="88301">MAGAQVPVKAQLTSVLARLRHTFVVADATLPDCPLIYASEGFVTMTGYSMEEVLGHNCRFLQGEGTDPKDVKKLRDSVRKGTPCCVRLLNYRKDGTPFWNLLTMTPIKDEHNRVIKFVGVQVDVTNKTEGRAYNDSAGVPMLVHYDDRLKETVAKPIVDDVLTAVQEADGKSPERLSRSGAARSLPRVALDLATTVERIQSNFVIADPTLPDCPIVFASDPFLKLTGYRREEVLGRNCRFLQGRDTDRNTVNELKVAIKAGRECTVRMLNYTKGGRAFWNMLTVAPIKDIEDRPRFLVGVQVDVTEHATAAEATPVGMQAANMVGQALANMNWVGVDPWATFPTGLATPKPHRRMDPAAAALKGAVGKDGKLRLRNFARVKQLGSGDVGMVDLVQLVGGTQRFALKSLDKREMLERNKVGRVRTEEAILAKVDHPFLATLYGSLQTDTHLHFLLEYCSGGELYALLNAQPNKRFREDAVRFYASEVLLALQYLHLQGFVYRDLKPENILLHESGHIMLTDFDLSYCQGSTSASLLVLPETHPAVAPAGTAAAGAATAAAAAAQRRGSRDVKRAAVKEPGRRASMDSPHTRVSMDGGRQPAALASGRHVLLVALPEGRANSFVGTEEYLAPEVITGSGHTSMVDWWSFGVLVYELLYGTTPFRGQRRDATFENVLKKPLAFPDSPAVSPECKDLISLLLHKEANKRLGSRAGADEIKRHAWFNGINWALVRNQPPPFVTPVKTAVHGSETPNSPMSDSTSFRTHSVEVAPGAAKVSVPNAAVLAHKPKSEGAAALAAAAPAPAVVAGGAGHVDGF</sequence>
<evidence type="ECO:0000313" key="15">
    <source>
        <dbReference type="EMBL" id="KAI3430497.1"/>
    </source>
</evidence>
<dbReference type="NCBIfam" id="TIGR00229">
    <property type="entry name" value="sensory_box"/>
    <property type="match status" value="2"/>
</dbReference>
<evidence type="ECO:0000256" key="3">
    <source>
        <dbReference type="ARBA" id="ARBA00012513"/>
    </source>
</evidence>
<dbReference type="InterPro" id="IPR035965">
    <property type="entry name" value="PAS-like_dom_sf"/>
</dbReference>
<dbReference type="InterPro" id="IPR000700">
    <property type="entry name" value="PAS-assoc_C"/>
</dbReference>
<keyword evidence="10" id="KW-0067">ATP-binding</keyword>
<dbReference type="SMART" id="SM00220">
    <property type="entry name" value="S_TKc"/>
    <property type="match status" value="1"/>
</dbReference>
<dbReference type="EMBL" id="SIDB01000007">
    <property type="protein sequence ID" value="KAI3430497.1"/>
    <property type="molecule type" value="Genomic_DNA"/>
</dbReference>
<dbReference type="AlphaFoldDB" id="A0A9D4YWT8"/>
<evidence type="ECO:0000256" key="1">
    <source>
        <dbReference type="ARBA" id="ARBA00001917"/>
    </source>
</evidence>
<dbReference type="OrthoDB" id="432483at2759"/>
<dbReference type="Gene3D" id="3.30.450.20">
    <property type="entry name" value="PAS domain"/>
    <property type="match status" value="2"/>
</dbReference>
<protein>
    <recommendedName>
        <fullName evidence="3">non-specific serine/threonine protein kinase</fullName>
        <ecNumber evidence="3">2.7.11.1</ecNumber>
    </recommendedName>
</protein>
<feature type="domain" description="Protein kinase" evidence="12">
    <location>
        <begin position="377"/>
        <end position="721"/>
    </location>
</feature>
<feature type="domain" description="PAS" evidence="13">
    <location>
        <begin position="188"/>
        <end position="261"/>
    </location>
</feature>
<comment type="caution">
    <text evidence="15">The sequence shown here is derived from an EMBL/GenBank/DDBJ whole genome shotgun (WGS) entry which is preliminary data.</text>
</comment>
<organism evidence="15 16">
    <name type="scientific">Chlorella vulgaris</name>
    <name type="common">Green alga</name>
    <dbReference type="NCBI Taxonomy" id="3077"/>
    <lineage>
        <taxon>Eukaryota</taxon>
        <taxon>Viridiplantae</taxon>
        <taxon>Chlorophyta</taxon>
        <taxon>core chlorophytes</taxon>
        <taxon>Trebouxiophyceae</taxon>
        <taxon>Chlorellales</taxon>
        <taxon>Chlorellaceae</taxon>
        <taxon>Chlorella clade</taxon>
        <taxon>Chlorella</taxon>
    </lineage>
</organism>
<dbReference type="PROSITE" id="PS50112">
    <property type="entry name" value="PAS"/>
    <property type="match status" value="2"/>
</dbReference>
<keyword evidence="9" id="KW-0418">Kinase</keyword>
<dbReference type="GO" id="GO:0005524">
    <property type="term" value="F:ATP binding"/>
    <property type="evidence" value="ECO:0007669"/>
    <property type="project" value="UniProtKB-KW"/>
</dbReference>
<keyword evidence="5" id="KW-0157">Chromophore</keyword>
<keyword evidence="8" id="KW-0547">Nucleotide-binding</keyword>
<evidence type="ECO:0000256" key="5">
    <source>
        <dbReference type="ARBA" id="ARBA00022543"/>
    </source>
</evidence>
<evidence type="ECO:0000256" key="7">
    <source>
        <dbReference type="ARBA" id="ARBA00022679"/>
    </source>
</evidence>
<dbReference type="SUPFAM" id="SSF55785">
    <property type="entry name" value="PYP-like sensor domain (PAS domain)"/>
    <property type="match status" value="2"/>
</dbReference>
<evidence type="ECO:0000259" key="13">
    <source>
        <dbReference type="PROSITE" id="PS50112"/>
    </source>
</evidence>
<evidence type="ECO:0000256" key="10">
    <source>
        <dbReference type="ARBA" id="ARBA00022840"/>
    </source>
</evidence>
<keyword evidence="4" id="KW-0723">Serine/threonine-protein kinase</keyword>
<feature type="domain" description="PAC" evidence="14">
    <location>
        <begin position="262"/>
        <end position="316"/>
    </location>
</feature>
<dbReference type="PANTHER" id="PTHR45637">
    <property type="entry name" value="FLIPPASE KINASE 1-RELATED"/>
    <property type="match status" value="1"/>
</dbReference>
<keyword evidence="7" id="KW-0808">Transferase</keyword>
<keyword evidence="5" id="KW-0675">Receptor</keyword>
<evidence type="ECO:0000256" key="11">
    <source>
        <dbReference type="SAM" id="MobiDB-lite"/>
    </source>
</evidence>
<dbReference type="GO" id="GO:0004674">
    <property type="term" value="F:protein serine/threonine kinase activity"/>
    <property type="evidence" value="ECO:0007669"/>
    <property type="project" value="UniProtKB-KW"/>
</dbReference>